<protein>
    <submittedName>
        <fullName evidence="2">Uncharacterized protein</fullName>
    </submittedName>
</protein>
<evidence type="ECO:0000313" key="2">
    <source>
        <dbReference type="EMBL" id="CRK76632.1"/>
    </source>
</evidence>
<proteinExistence type="predicted"/>
<dbReference type="STRING" id="282199.GCA_001049735_02696"/>
<accession>A0A0U1NPI8</accession>
<gene>
    <name evidence="2" type="ORF">NIG5292_02697</name>
</gene>
<evidence type="ECO:0000256" key="1">
    <source>
        <dbReference type="SAM" id="MobiDB-lite"/>
    </source>
</evidence>
<dbReference type="AlphaFoldDB" id="A0A0U1NPI8"/>
<evidence type="ECO:0000313" key="3">
    <source>
        <dbReference type="Proteomes" id="UP000048949"/>
    </source>
</evidence>
<dbReference type="EMBL" id="CVQV01000027">
    <property type="protein sequence ID" value="CRK76632.1"/>
    <property type="molecule type" value="Genomic_DNA"/>
</dbReference>
<organism evidence="2 3">
    <name type="scientific">Nereida ignava</name>
    <dbReference type="NCBI Taxonomy" id="282199"/>
    <lineage>
        <taxon>Bacteria</taxon>
        <taxon>Pseudomonadati</taxon>
        <taxon>Pseudomonadota</taxon>
        <taxon>Alphaproteobacteria</taxon>
        <taxon>Rhodobacterales</taxon>
        <taxon>Roseobacteraceae</taxon>
        <taxon>Nereida</taxon>
    </lineage>
</organism>
<keyword evidence="3" id="KW-1185">Reference proteome</keyword>
<feature type="region of interest" description="Disordered" evidence="1">
    <location>
        <begin position="1"/>
        <end position="31"/>
    </location>
</feature>
<reference evidence="2 3" key="1">
    <citation type="submission" date="2015-04" db="EMBL/GenBank/DDBJ databases">
        <authorList>
            <person name="Syromyatnikov M.Y."/>
            <person name="Popov V.N."/>
        </authorList>
    </citation>
    <scope>NUCLEOTIDE SEQUENCE [LARGE SCALE GENOMIC DNA]</scope>
    <source>
        <strain evidence="2 3">CECT 5292</strain>
    </source>
</reference>
<sequence length="190" mass="21275">MSSPRRATGPRTPNGKAVSSQNARRHGLTAEPPAGLVEAWYNIILDNDPCAPEAPHSDNAHSDDPRRNAALRLAIAEVCYHRALHALEAHPREPGSAQARMSEFQVAMHAHLDELEAARPNGRPQLEELEYASSALRRFEGMANAVAHEHNLYKRYVGEARAQRRKALRAWCDVNRPPNPNSRNELRRHP</sequence>
<name>A0A0U1NPI8_9RHOB</name>
<dbReference type="Proteomes" id="UP000048949">
    <property type="component" value="Unassembled WGS sequence"/>
</dbReference>